<evidence type="ECO:0000313" key="3">
    <source>
        <dbReference type="Proteomes" id="UP000328092"/>
    </source>
</evidence>
<dbReference type="Proteomes" id="UP000328092">
    <property type="component" value="Unassembled WGS sequence"/>
</dbReference>
<dbReference type="EMBL" id="CAADFC020000004">
    <property type="protein sequence ID" value="VIO65953.1"/>
    <property type="molecule type" value="Genomic_DNA"/>
</dbReference>
<name>A0A508STZ7_9BRAD</name>
<comment type="caution">
    <text evidence="2">The sequence shown here is derived from an EMBL/GenBank/DDBJ whole genome shotgun (WGS) entry which is preliminary data.</text>
</comment>
<keyword evidence="3" id="KW-1185">Reference proteome</keyword>
<sequence>MIDDVPLPREINVLAPKSTSRTQESFSGTWVGAWGGKLHHILVVESIRADGNATVIYSVGDNPAENIKRGWRRLQASVSGSVLTIPGVAEYQFFGSGNLIASFKKGVSRGALTKTTLADLTKAGSTIPWTGGRSEFLDTDLVEDGKAIRLEAIVAKPSGSGPFPLAIFNHGSTGTGRNGQLFAQSWWSPEIAKFLVDRGWMVAFPQRRGRGRSGGLYDEGFAADRSQGYACDSERSLPGADRALADIDAAVEALRRRADVAAKPILVGGQSRGGVLAIAYAGKHAEKVAGALNFVGGWQGQACSNAATINGTLFRMGAAFDRSTLWLYGDHDPFYTLDHSRGNFAAFQQAKGKGEFFQFEVPGTESGHSLVYFPQLWSDKVEAYLRQLERSTSAASSSEKNASQVLPINVSSVETALTRNQLKALLVGKTVKWSDGGQGYFSSRGLYRYTFNKVVNEGTYRVYDGFTCLEFKNGFSRCDDWYRAGAGYFMKTRQGLRFEVLRVD</sequence>
<dbReference type="InterPro" id="IPR022742">
    <property type="entry name" value="Hydrolase_4"/>
</dbReference>
<evidence type="ECO:0000259" key="1">
    <source>
        <dbReference type="Pfam" id="PF12146"/>
    </source>
</evidence>
<accession>A0A508STZ7</accession>
<feature type="domain" description="Serine aminopeptidase S33" evidence="1">
    <location>
        <begin position="185"/>
        <end position="291"/>
    </location>
</feature>
<dbReference type="InterPro" id="IPR029058">
    <property type="entry name" value="AB_hydrolase_fold"/>
</dbReference>
<dbReference type="Pfam" id="PF12146">
    <property type="entry name" value="Hydrolase_4"/>
    <property type="match status" value="1"/>
</dbReference>
<reference evidence="2" key="1">
    <citation type="submission" date="2019-02" db="EMBL/GenBank/DDBJ databases">
        <authorList>
            <person name="Pothier F.J."/>
        </authorList>
    </citation>
    <scope>NUCLEOTIDE SEQUENCE</scope>
    <source>
        <strain evidence="2">CI-1B</strain>
    </source>
</reference>
<dbReference type="Gene3D" id="3.40.50.1820">
    <property type="entry name" value="alpha/beta hydrolase"/>
    <property type="match status" value="1"/>
</dbReference>
<organism evidence="2 3">
    <name type="scientific">Bradyrhizobium ivorense</name>
    <dbReference type="NCBI Taxonomy" id="2511166"/>
    <lineage>
        <taxon>Bacteria</taxon>
        <taxon>Pseudomonadati</taxon>
        <taxon>Pseudomonadota</taxon>
        <taxon>Alphaproteobacteria</taxon>
        <taxon>Hyphomicrobiales</taxon>
        <taxon>Nitrobacteraceae</taxon>
        <taxon>Bradyrhizobium</taxon>
    </lineage>
</organism>
<dbReference type="AlphaFoldDB" id="A0A508STZ7"/>
<proteinExistence type="predicted"/>
<dbReference type="SUPFAM" id="SSF53474">
    <property type="entry name" value="alpha/beta-Hydrolases"/>
    <property type="match status" value="1"/>
</dbReference>
<evidence type="ECO:0000313" key="2">
    <source>
        <dbReference type="EMBL" id="VIO65953.1"/>
    </source>
</evidence>
<gene>
    <name evidence="2" type="ORF">CI1B_10640</name>
</gene>
<protein>
    <recommendedName>
        <fullName evidence="1">Serine aminopeptidase S33 domain-containing protein</fullName>
    </recommendedName>
</protein>